<keyword evidence="16" id="KW-1185">Reference proteome</keyword>
<feature type="transmembrane region" description="Helical" evidence="13">
    <location>
        <begin position="276"/>
        <end position="298"/>
    </location>
</feature>
<dbReference type="GeneTree" id="ENSGT01050000244828"/>
<dbReference type="Pfam" id="PF13853">
    <property type="entry name" value="7tm_4"/>
    <property type="match status" value="1"/>
</dbReference>
<reference evidence="15" key="2">
    <citation type="submission" date="2025-08" db="UniProtKB">
        <authorList>
            <consortium name="Ensembl"/>
        </authorList>
    </citation>
    <scope>IDENTIFICATION</scope>
</reference>
<keyword evidence="9 13" id="KW-0472">Membrane</keyword>
<dbReference type="GO" id="GO:0004984">
    <property type="term" value="F:olfactory receptor activity"/>
    <property type="evidence" value="ECO:0000318"/>
    <property type="project" value="GO_Central"/>
</dbReference>
<evidence type="ECO:0000256" key="7">
    <source>
        <dbReference type="ARBA" id="ARBA00022989"/>
    </source>
</evidence>
<evidence type="ECO:0000256" key="8">
    <source>
        <dbReference type="ARBA" id="ARBA00023040"/>
    </source>
</evidence>
<dbReference type="InterPro" id="IPR050516">
    <property type="entry name" value="Olfactory_GPCR"/>
</dbReference>
<dbReference type="InterPro" id="IPR000276">
    <property type="entry name" value="GPCR_Rhodpsn"/>
</dbReference>
<keyword evidence="8 12" id="KW-0297">G-protein coupled receptor</keyword>
<dbReference type="FunFam" id="1.20.1070.10:FF:000037">
    <property type="entry name" value="Olfactory receptor"/>
    <property type="match status" value="1"/>
</dbReference>
<dbReference type="GO" id="GO:0005549">
    <property type="term" value="F:odorant binding"/>
    <property type="evidence" value="ECO:0000318"/>
    <property type="project" value="GO_Central"/>
</dbReference>
<keyword evidence="4 13" id="KW-0716">Sensory transduction</keyword>
<comment type="subcellular location">
    <subcellularLocation>
        <location evidence="2 13">Cell membrane</location>
        <topology evidence="2 13">Multi-pass membrane protein</topology>
    </subcellularLocation>
</comment>
<evidence type="ECO:0000313" key="16">
    <source>
        <dbReference type="Proteomes" id="UP000002280"/>
    </source>
</evidence>
<dbReference type="PROSITE" id="PS00237">
    <property type="entry name" value="G_PROTEIN_RECEP_F1_1"/>
    <property type="match status" value="1"/>
</dbReference>
<dbReference type="PROSITE" id="PS50262">
    <property type="entry name" value="G_PROTEIN_RECEP_F1_2"/>
    <property type="match status" value="1"/>
</dbReference>
<dbReference type="AlphaFoldDB" id="A0A5F8GQ56"/>
<dbReference type="Proteomes" id="UP000002280">
    <property type="component" value="Chromosome 2"/>
</dbReference>
<dbReference type="GO" id="GO:0005886">
    <property type="term" value="C:plasma membrane"/>
    <property type="evidence" value="ECO:0007669"/>
    <property type="project" value="UniProtKB-SubCell"/>
</dbReference>
<keyword evidence="3 13" id="KW-1003">Cell membrane</keyword>
<evidence type="ECO:0000256" key="3">
    <source>
        <dbReference type="ARBA" id="ARBA00022475"/>
    </source>
</evidence>
<feature type="domain" description="G-protein coupled receptors family 1 profile" evidence="14">
    <location>
        <begin position="79"/>
        <end position="328"/>
    </location>
</feature>
<evidence type="ECO:0000256" key="10">
    <source>
        <dbReference type="ARBA" id="ARBA00023170"/>
    </source>
</evidence>
<accession>A0A5F8GQ56</accession>
<sequence length="349" mass="39177">IYNCTLFIYIVDLTQSPNSQSSSLCDTCFFSLYSHKNSQKMANLTLVTGFLLMGFSKSWELQVLHAILFLLIYLMSLMGNLVIFTLISLDEHLHSPMYFFLKNLSFLDLCFISTTLPKSITNSLSNSRSISFIGCVLQLFFVILFGASELFLLTVMSYDRYVAICQPLHYEVIMTRGLCVKMAAVPWFIGILFGTMYSASTFTLPFCNSKEIHQFFCDVPSLLRLSCSGVHIGVDVTLAMGVAYGILCCISITISYGPIFSTVLKIPTPEGRSKAFSTCIPHLTVLMVFITTILIDYLKPPQESDSVIDLLLSMFYAVVPPTLNPVIYSLRNKDMKTSLRKLIARKHIS</sequence>
<name>A0A5F8GQ56_MONDO</name>
<dbReference type="SUPFAM" id="SSF81321">
    <property type="entry name" value="Family A G protein-coupled receptor-like"/>
    <property type="match status" value="1"/>
</dbReference>
<keyword evidence="7 13" id="KW-1133">Transmembrane helix</keyword>
<keyword evidence="6 13" id="KW-0552">Olfaction</keyword>
<feature type="transmembrane region" description="Helical" evidence="13">
    <location>
        <begin position="65"/>
        <end position="87"/>
    </location>
</feature>
<dbReference type="InterPro" id="IPR000725">
    <property type="entry name" value="Olfact_rcpt"/>
</dbReference>
<comment type="function">
    <text evidence="1">Odorant receptor.</text>
</comment>
<evidence type="ECO:0000259" key="14">
    <source>
        <dbReference type="PROSITE" id="PS50262"/>
    </source>
</evidence>
<dbReference type="FunCoup" id="A0A5F8GQ56">
    <property type="interactions" value="34"/>
</dbReference>
<evidence type="ECO:0000256" key="12">
    <source>
        <dbReference type="RuleBase" id="RU000688"/>
    </source>
</evidence>
<evidence type="ECO:0000256" key="5">
    <source>
        <dbReference type="ARBA" id="ARBA00022692"/>
    </source>
</evidence>
<evidence type="ECO:0000256" key="6">
    <source>
        <dbReference type="ARBA" id="ARBA00022725"/>
    </source>
</evidence>
<comment type="similarity">
    <text evidence="12">Belongs to the G-protein coupled receptor 1 family.</text>
</comment>
<keyword evidence="10 12" id="KW-0675">Receptor</keyword>
<dbReference type="CDD" id="cd15227">
    <property type="entry name" value="7tmA_OR14-like"/>
    <property type="match status" value="1"/>
</dbReference>
<dbReference type="PANTHER" id="PTHR26452">
    <property type="entry name" value="OLFACTORY RECEPTOR"/>
    <property type="match status" value="1"/>
</dbReference>
<dbReference type="PRINTS" id="PR00237">
    <property type="entry name" value="GPCRRHODOPSN"/>
</dbReference>
<protein>
    <recommendedName>
        <fullName evidence="13">Olfactory receptor</fullName>
    </recommendedName>
</protein>
<evidence type="ECO:0000256" key="13">
    <source>
        <dbReference type="RuleBase" id="RU363047"/>
    </source>
</evidence>
<feature type="transmembrane region" description="Helical" evidence="13">
    <location>
        <begin position="178"/>
        <end position="199"/>
    </location>
</feature>
<dbReference type="Gene3D" id="1.20.1070.10">
    <property type="entry name" value="Rhodopsin 7-helix transmembrane proteins"/>
    <property type="match status" value="1"/>
</dbReference>
<reference evidence="15 16" key="1">
    <citation type="journal article" date="2007" name="Nature">
        <title>Genome of the marsupial Monodelphis domestica reveals innovation in non-coding sequences.</title>
        <authorList>
            <person name="Mikkelsen T.S."/>
            <person name="Wakefield M.J."/>
            <person name="Aken B."/>
            <person name="Amemiya C.T."/>
            <person name="Chang J.L."/>
            <person name="Duke S."/>
            <person name="Garber M."/>
            <person name="Gentles A.J."/>
            <person name="Goodstadt L."/>
            <person name="Heger A."/>
            <person name="Jurka J."/>
            <person name="Kamal M."/>
            <person name="Mauceli E."/>
            <person name="Searle S.M."/>
            <person name="Sharpe T."/>
            <person name="Baker M.L."/>
            <person name="Batzer M.A."/>
            <person name="Benos P.V."/>
            <person name="Belov K."/>
            <person name="Clamp M."/>
            <person name="Cook A."/>
            <person name="Cuff J."/>
            <person name="Das R."/>
            <person name="Davidow L."/>
            <person name="Deakin J.E."/>
            <person name="Fazzari M.J."/>
            <person name="Glass J.L."/>
            <person name="Grabherr M."/>
            <person name="Greally J.M."/>
            <person name="Gu W."/>
            <person name="Hore T.A."/>
            <person name="Huttley G.A."/>
            <person name="Kleber M."/>
            <person name="Jirtle R.L."/>
            <person name="Koina E."/>
            <person name="Lee J.T."/>
            <person name="Mahony S."/>
            <person name="Marra M.A."/>
            <person name="Miller R.D."/>
            <person name="Nicholls R.D."/>
            <person name="Oda M."/>
            <person name="Papenfuss A.T."/>
            <person name="Parra Z.E."/>
            <person name="Pollock D.D."/>
            <person name="Ray D.A."/>
            <person name="Schein J.E."/>
            <person name="Speed T.P."/>
            <person name="Thompson K."/>
            <person name="VandeBerg J.L."/>
            <person name="Wade C.M."/>
            <person name="Walker J.A."/>
            <person name="Waters P.D."/>
            <person name="Webber C."/>
            <person name="Weidman J.R."/>
            <person name="Xie X."/>
            <person name="Zody M.C."/>
            <person name="Baldwin J."/>
            <person name="Abdouelleil A."/>
            <person name="Abdulkadir J."/>
            <person name="Abebe A."/>
            <person name="Abera B."/>
            <person name="Abreu J."/>
            <person name="Acer S.C."/>
            <person name="Aftuck L."/>
            <person name="Alexander A."/>
            <person name="An P."/>
            <person name="Anderson E."/>
            <person name="Anderson S."/>
            <person name="Arachi H."/>
            <person name="Azer M."/>
            <person name="Bachantsang P."/>
            <person name="Barry A."/>
            <person name="Bayul T."/>
            <person name="Berlin A."/>
            <person name="Bessette D."/>
            <person name="Bloom T."/>
            <person name="Bloom T."/>
            <person name="Boguslavskiy L."/>
            <person name="Bonnet C."/>
            <person name="Boukhgalter B."/>
            <person name="Bourzgui I."/>
            <person name="Brown A."/>
            <person name="Cahill P."/>
            <person name="Channer S."/>
            <person name="Cheshatsang Y."/>
            <person name="Chuda L."/>
            <person name="Citroen M."/>
            <person name="Collymore A."/>
            <person name="Cooke P."/>
            <person name="Costello M."/>
            <person name="D'Aco K."/>
            <person name="Daza R."/>
            <person name="De Haan G."/>
            <person name="DeGray S."/>
            <person name="DeMaso C."/>
            <person name="Dhargay N."/>
            <person name="Dooley K."/>
            <person name="Dooley E."/>
            <person name="Doricent M."/>
            <person name="Dorje P."/>
            <person name="Dorjee K."/>
            <person name="Dupes A."/>
            <person name="Elong R."/>
            <person name="Falk J."/>
            <person name="Farina A."/>
            <person name="Faro S."/>
            <person name="Ferguson D."/>
            <person name="Fisher S."/>
            <person name="Foley C.D."/>
            <person name="Franke A."/>
            <person name="Friedrich D."/>
            <person name="Gadbois L."/>
            <person name="Gearin G."/>
            <person name="Gearin C.R."/>
            <person name="Giannoukos G."/>
            <person name="Goode T."/>
            <person name="Graham J."/>
            <person name="Grandbois E."/>
            <person name="Grewal S."/>
            <person name="Gyaltsen K."/>
            <person name="Hafez N."/>
            <person name="Hagos B."/>
            <person name="Hall J."/>
            <person name="Henson C."/>
            <person name="Hollinger A."/>
            <person name="Honan T."/>
            <person name="Huard M.D."/>
            <person name="Hughes L."/>
            <person name="Hurhula B."/>
            <person name="Husby M.E."/>
            <person name="Kamat A."/>
            <person name="Kanga B."/>
            <person name="Kashin S."/>
            <person name="Khazanovich D."/>
            <person name="Kisner P."/>
            <person name="Lance K."/>
            <person name="Lara M."/>
            <person name="Lee W."/>
            <person name="Lennon N."/>
            <person name="Letendre F."/>
            <person name="LeVine R."/>
            <person name="Lipovsky A."/>
            <person name="Liu X."/>
            <person name="Liu J."/>
            <person name="Liu S."/>
            <person name="Lokyitsang T."/>
            <person name="Lokyitsang Y."/>
            <person name="Lubonja R."/>
            <person name="Lui A."/>
            <person name="MacDonald P."/>
            <person name="Magnisalis V."/>
            <person name="Maru K."/>
            <person name="Matthews C."/>
            <person name="McCusker W."/>
            <person name="McDonough S."/>
            <person name="Mehta T."/>
            <person name="Meldrim J."/>
            <person name="Meneus L."/>
            <person name="Mihai O."/>
            <person name="Mihalev A."/>
            <person name="Mihova T."/>
            <person name="Mittelman R."/>
            <person name="Mlenga V."/>
            <person name="Montmayeur A."/>
            <person name="Mulrain L."/>
            <person name="Navidi A."/>
            <person name="Naylor J."/>
            <person name="Negash T."/>
            <person name="Nguyen T."/>
            <person name="Nguyen N."/>
            <person name="Nicol R."/>
            <person name="Norbu C."/>
            <person name="Norbu N."/>
            <person name="Novod N."/>
            <person name="O'Neill B."/>
            <person name="Osman S."/>
            <person name="Markiewicz E."/>
            <person name="Oyono O.L."/>
            <person name="Patti C."/>
            <person name="Phunkhang P."/>
            <person name="Pierre F."/>
            <person name="Priest M."/>
            <person name="Raghuraman S."/>
            <person name="Rege F."/>
            <person name="Reyes R."/>
            <person name="Rise C."/>
            <person name="Rogov P."/>
            <person name="Ross K."/>
            <person name="Ryan E."/>
            <person name="Settipalli S."/>
            <person name="Shea T."/>
            <person name="Sherpa N."/>
            <person name="Shi L."/>
            <person name="Shih D."/>
            <person name="Sparrow T."/>
            <person name="Spaulding J."/>
            <person name="Stalker J."/>
            <person name="Stange-Thomann N."/>
            <person name="Stavropoulos S."/>
            <person name="Stone C."/>
            <person name="Strader C."/>
            <person name="Tesfaye S."/>
            <person name="Thomson T."/>
            <person name="Thoulutsang Y."/>
            <person name="Thoulutsang D."/>
            <person name="Topham K."/>
            <person name="Topping I."/>
            <person name="Tsamla T."/>
            <person name="Vassiliev H."/>
            <person name="Vo A."/>
            <person name="Wangchuk T."/>
            <person name="Wangdi T."/>
            <person name="Weiand M."/>
            <person name="Wilkinson J."/>
            <person name="Wilson A."/>
            <person name="Yadav S."/>
            <person name="Young G."/>
            <person name="Yu Q."/>
            <person name="Zembek L."/>
            <person name="Zhong D."/>
            <person name="Zimmer A."/>
            <person name="Zwirko Z."/>
            <person name="Jaffe D.B."/>
            <person name="Alvarez P."/>
            <person name="Brockman W."/>
            <person name="Butler J."/>
            <person name="Chin C."/>
            <person name="Gnerre S."/>
            <person name="MacCallum I."/>
            <person name="Graves J.A."/>
            <person name="Ponting C.P."/>
            <person name="Breen M."/>
            <person name="Samollow P.B."/>
            <person name="Lander E.S."/>
            <person name="Lindblad-Toh K."/>
        </authorList>
    </citation>
    <scope>NUCLEOTIDE SEQUENCE [LARGE SCALE GENOMIC DNA]</scope>
</reference>
<feature type="transmembrane region" description="Helical" evidence="13">
    <location>
        <begin position="242"/>
        <end position="264"/>
    </location>
</feature>
<evidence type="ECO:0000256" key="4">
    <source>
        <dbReference type="ARBA" id="ARBA00022606"/>
    </source>
</evidence>
<dbReference type="PRINTS" id="PR00245">
    <property type="entry name" value="OLFACTORYR"/>
</dbReference>
<feature type="transmembrane region" description="Helical" evidence="13">
    <location>
        <begin position="310"/>
        <end position="330"/>
    </location>
</feature>
<proteinExistence type="inferred from homology"/>
<evidence type="ECO:0000313" key="15">
    <source>
        <dbReference type="Ensembl" id="ENSMODP00000049594.1"/>
    </source>
</evidence>
<evidence type="ECO:0000256" key="11">
    <source>
        <dbReference type="ARBA" id="ARBA00023224"/>
    </source>
</evidence>
<dbReference type="InterPro" id="IPR017452">
    <property type="entry name" value="GPCR_Rhodpsn_7TM"/>
</dbReference>
<dbReference type="Ensembl" id="ENSMODT00000075460.1">
    <property type="protein sequence ID" value="ENSMODP00000049594.1"/>
    <property type="gene ID" value="ENSMODG00000040687.1"/>
</dbReference>
<feature type="transmembrane region" description="Helical" evidence="13">
    <location>
        <begin position="129"/>
        <end position="158"/>
    </location>
</feature>
<keyword evidence="11 12" id="KW-0807">Transducer</keyword>
<dbReference type="GO" id="GO:0004930">
    <property type="term" value="F:G protein-coupled receptor activity"/>
    <property type="evidence" value="ECO:0007669"/>
    <property type="project" value="UniProtKB-KW"/>
</dbReference>
<evidence type="ECO:0000256" key="9">
    <source>
        <dbReference type="ARBA" id="ARBA00023136"/>
    </source>
</evidence>
<dbReference type="STRING" id="13616.ENSMODP00000049594"/>
<dbReference type="OMA" id="LIAWEYF"/>
<keyword evidence="5 12" id="KW-0812">Transmembrane</keyword>
<dbReference type="InParanoid" id="A0A5F8GQ56"/>
<evidence type="ECO:0000256" key="2">
    <source>
        <dbReference type="ARBA" id="ARBA00004651"/>
    </source>
</evidence>
<evidence type="ECO:0000256" key="1">
    <source>
        <dbReference type="ARBA" id="ARBA00002936"/>
    </source>
</evidence>
<organism evidence="15 16">
    <name type="scientific">Monodelphis domestica</name>
    <name type="common">Gray short-tailed opossum</name>
    <dbReference type="NCBI Taxonomy" id="13616"/>
    <lineage>
        <taxon>Eukaryota</taxon>
        <taxon>Metazoa</taxon>
        <taxon>Chordata</taxon>
        <taxon>Craniata</taxon>
        <taxon>Vertebrata</taxon>
        <taxon>Euteleostomi</taxon>
        <taxon>Mammalia</taxon>
        <taxon>Metatheria</taxon>
        <taxon>Didelphimorphia</taxon>
        <taxon>Didelphidae</taxon>
        <taxon>Monodelphis</taxon>
    </lineage>
</organism>
<reference evidence="15" key="3">
    <citation type="submission" date="2025-09" db="UniProtKB">
        <authorList>
            <consortium name="Ensembl"/>
        </authorList>
    </citation>
    <scope>IDENTIFICATION</scope>
</reference>